<sequence>MAEIKEYLDLITSQYRLKNRFIAWLSDTLNMINDGMITTDGLPSDFGIDTAVGVQLDLLGTIIGRSRRLPFNPASGGSSILGDDDYRIALKAKIAINNWDGTIPGMYAVWDATFPNANLQIIDNQDMSMQAIVTGPLSTIAREMIAAGMIIPKPMAVGYKIIESTDINTNLYTGVLVTGTGVTNITAN</sequence>
<accession>A0A1I2AH43</accession>
<dbReference type="EMBL" id="FONN01000002">
    <property type="protein sequence ID" value="SFE43236.1"/>
    <property type="molecule type" value="Genomic_DNA"/>
</dbReference>
<keyword evidence="2" id="KW-1185">Reference proteome</keyword>
<reference evidence="2" key="1">
    <citation type="submission" date="2016-10" db="EMBL/GenBank/DDBJ databases">
        <authorList>
            <person name="Varghese N."/>
            <person name="Submissions S."/>
        </authorList>
    </citation>
    <scope>NUCLEOTIDE SEQUENCE [LARGE SCALE GENOMIC DNA]</scope>
    <source>
        <strain evidence="2">CGMCC 1.10223</strain>
    </source>
</reference>
<dbReference type="AlphaFoldDB" id="A0A1I2AH43"/>
<dbReference type="Pfam" id="PF11041">
    <property type="entry name" value="Phage_Wedge1"/>
    <property type="match status" value="2"/>
</dbReference>
<dbReference type="RefSeq" id="WP_046230361.1">
    <property type="nucleotide sequence ID" value="NZ_FONN01000002.1"/>
</dbReference>
<dbReference type="InterPro" id="IPR021283">
    <property type="entry name" value="Phage_Wedge1"/>
</dbReference>
<gene>
    <name evidence="1" type="ORF">SAMN04487969_102490</name>
</gene>
<evidence type="ECO:0000313" key="1">
    <source>
        <dbReference type="EMBL" id="SFE43236.1"/>
    </source>
</evidence>
<proteinExistence type="predicted"/>
<dbReference type="Proteomes" id="UP000183410">
    <property type="component" value="Unassembled WGS sequence"/>
</dbReference>
<dbReference type="OrthoDB" id="5465402at2"/>
<protein>
    <submittedName>
        <fullName evidence="1">Uncharacterized protein</fullName>
    </submittedName>
</protein>
<name>A0A1I2AH43_9BACL</name>
<evidence type="ECO:0000313" key="2">
    <source>
        <dbReference type="Proteomes" id="UP000183410"/>
    </source>
</evidence>
<organism evidence="1 2">
    <name type="scientific">Paenibacillus algorifonticola</name>
    <dbReference type="NCBI Taxonomy" id="684063"/>
    <lineage>
        <taxon>Bacteria</taxon>
        <taxon>Bacillati</taxon>
        <taxon>Bacillota</taxon>
        <taxon>Bacilli</taxon>
        <taxon>Bacillales</taxon>
        <taxon>Paenibacillaceae</taxon>
        <taxon>Paenibacillus</taxon>
    </lineage>
</organism>